<sequence length="283" mass="32567">MQKAHGLGNSNITYRATFPATSRIRFFCTNNTTEYEACIMDLNLAIDWGVQELVMFGDSDLLIRQARGEWKNRYLNVLSYNVWKILAKGSDALATLASMLIYPGNTHITLLDIQVRDQHDYFNTVEAELDGYHTTMCTSIGANPYLRVCGIEAAILVEVKIPCLQILIVAEFEDIEWVKTRLEQLALINDKRFKTVYFGQLYQQRMARMYNKKVHPRHFEVGQLVLKRIIPHQEEANGMFAPIWQDSYLIKKVLSKGALHLTDVKGKIISIIVNVNTVKRYYI</sequence>
<evidence type="ECO:0000259" key="1">
    <source>
        <dbReference type="Pfam" id="PF13456"/>
    </source>
</evidence>
<reference evidence="2" key="1">
    <citation type="journal article" date="2014" name="Nat. Genet.">
        <title>The genome of the stress-tolerant wild tomato species Solanum pennellii.</title>
        <authorList>
            <person name="Bolger A."/>
            <person name="Scossa F."/>
            <person name="Bolger M.E."/>
            <person name="Lanz C."/>
            <person name="Maumus F."/>
            <person name="Tohge T."/>
            <person name="Quesneville H."/>
            <person name="Alseekh S."/>
            <person name="Sorensen I."/>
            <person name="Lichtenstein G."/>
            <person name="Fich E.A."/>
            <person name="Conte M."/>
            <person name="Keller H."/>
            <person name="Schneeberger K."/>
            <person name="Schwacke R."/>
            <person name="Ofner I."/>
            <person name="Vrebalov J."/>
            <person name="Xu Y."/>
            <person name="Osorio S."/>
            <person name="Aflitos S.A."/>
            <person name="Schijlen E."/>
            <person name="Jimenez-Gomez J.M."/>
            <person name="Ryngajllo M."/>
            <person name="Kimura S."/>
            <person name="Kumar R."/>
            <person name="Koenig D."/>
            <person name="Headland L.R."/>
            <person name="Maloof J.N."/>
            <person name="Sinha N."/>
            <person name="van Ham R.C."/>
            <person name="Lankhorst R.K."/>
            <person name="Mao L."/>
            <person name="Vogel A."/>
            <person name="Arsova B."/>
            <person name="Panstruga R."/>
            <person name="Fei Z."/>
            <person name="Rose J.K."/>
            <person name="Zamir D."/>
            <person name="Carrari F."/>
            <person name="Giovannoni J.J."/>
            <person name="Weigel D."/>
            <person name="Usadel B."/>
            <person name="Fernie A.R."/>
        </authorList>
    </citation>
    <scope>NUCLEOTIDE SEQUENCE [LARGE SCALE GENOMIC DNA]</scope>
    <source>
        <strain evidence="2">cv. LA0716</strain>
    </source>
</reference>
<dbReference type="PANTHER" id="PTHR48475">
    <property type="entry name" value="RIBONUCLEASE H"/>
    <property type="match status" value="1"/>
</dbReference>
<dbReference type="GeneID" id="114078006"/>
<evidence type="ECO:0000313" key="2">
    <source>
        <dbReference type="Proteomes" id="UP000694930"/>
    </source>
</evidence>
<protein>
    <submittedName>
        <fullName evidence="3">Uncharacterized protein LOC114078006</fullName>
    </submittedName>
</protein>
<dbReference type="Gene3D" id="3.30.420.10">
    <property type="entry name" value="Ribonuclease H-like superfamily/Ribonuclease H"/>
    <property type="match status" value="1"/>
</dbReference>
<accession>A0ABM1VEY7</accession>
<organism evidence="2 3">
    <name type="scientific">Solanum pennellii</name>
    <name type="common">Tomato</name>
    <name type="synonym">Lycopersicon pennellii</name>
    <dbReference type="NCBI Taxonomy" id="28526"/>
    <lineage>
        <taxon>Eukaryota</taxon>
        <taxon>Viridiplantae</taxon>
        <taxon>Streptophyta</taxon>
        <taxon>Embryophyta</taxon>
        <taxon>Tracheophyta</taxon>
        <taxon>Spermatophyta</taxon>
        <taxon>Magnoliopsida</taxon>
        <taxon>eudicotyledons</taxon>
        <taxon>Gunneridae</taxon>
        <taxon>Pentapetalae</taxon>
        <taxon>asterids</taxon>
        <taxon>lamiids</taxon>
        <taxon>Solanales</taxon>
        <taxon>Solanaceae</taxon>
        <taxon>Solanoideae</taxon>
        <taxon>Solaneae</taxon>
        <taxon>Solanum</taxon>
        <taxon>Solanum subgen. Lycopersicon</taxon>
    </lineage>
</organism>
<dbReference type="RefSeq" id="XP_027774305.1">
    <property type="nucleotide sequence ID" value="XM_027918504.1"/>
</dbReference>
<dbReference type="Proteomes" id="UP000694930">
    <property type="component" value="Chromosome 7"/>
</dbReference>
<gene>
    <name evidence="3" type="primary">LOC114078006</name>
</gene>
<name>A0ABM1VEY7_SOLPN</name>
<proteinExistence type="predicted"/>
<reference evidence="3" key="2">
    <citation type="submission" date="2025-08" db="UniProtKB">
        <authorList>
            <consortium name="RefSeq"/>
        </authorList>
    </citation>
    <scope>IDENTIFICATION</scope>
</reference>
<dbReference type="InterPro" id="IPR012337">
    <property type="entry name" value="RNaseH-like_sf"/>
</dbReference>
<dbReference type="InterPro" id="IPR002156">
    <property type="entry name" value="RNaseH_domain"/>
</dbReference>
<dbReference type="InterPro" id="IPR036397">
    <property type="entry name" value="RNaseH_sf"/>
</dbReference>
<evidence type="ECO:0000313" key="3">
    <source>
        <dbReference type="RefSeq" id="XP_027774305.1"/>
    </source>
</evidence>
<keyword evidence="2" id="KW-1185">Reference proteome</keyword>
<dbReference type="Pfam" id="PF13456">
    <property type="entry name" value="RVT_3"/>
    <property type="match status" value="1"/>
</dbReference>
<dbReference type="SUPFAM" id="SSF53098">
    <property type="entry name" value="Ribonuclease H-like"/>
    <property type="match status" value="1"/>
</dbReference>
<dbReference type="PANTHER" id="PTHR48475:SF1">
    <property type="entry name" value="RNASE H TYPE-1 DOMAIN-CONTAINING PROTEIN"/>
    <property type="match status" value="1"/>
</dbReference>
<feature type="domain" description="RNase H type-1" evidence="1">
    <location>
        <begin position="28"/>
        <end position="88"/>
    </location>
</feature>